<dbReference type="PANTHER" id="PTHR27007">
    <property type="match status" value="1"/>
</dbReference>
<feature type="domain" description="Protein kinase" evidence="21">
    <location>
        <begin position="345"/>
        <end position="639"/>
    </location>
</feature>
<evidence type="ECO:0000256" key="3">
    <source>
        <dbReference type="ARBA" id="ARBA00008536"/>
    </source>
</evidence>
<feature type="compositionally biased region" description="Polar residues" evidence="19">
    <location>
        <begin position="670"/>
        <end position="684"/>
    </location>
</feature>
<evidence type="ECO:0000256" key="13">
    <source>
        <dbReference type="ARBA" id="ARBA00022840"/>
    </source>
</evidence>
<evidence type="ECO:0000313" key="23">
    <source>
        <dbReference type="Proteomes" id="UP001497516"/>
    </source>
</evidence>
<evidence type="ECO:0000256" key="17">
    <source>
        <dbReference type="ARBA" id="ARBA00023180"/>
    </source>
</evidence>
<gene>
    <name evidence="22" type="ORF">LTRI10_LOCUS9786</name>
</gene>
<dbReference type="PROSITE" id="PS50011">
    <property type="entry name" value="PROTEIN_KINASE_DOM"/>
    <property type="match status" value="1"/>
</dbReference>
<dbReference type="GO" id="GO:0030246">
    <property type="term" value="F:carbohydrate binding"/>
    <property type="evidence" value="ECO:0007669"/>
    <property type="project" value="UniProtKB-KW"/>
</dbReference>
<dbReference type="InterPro" id="IPR013320">
    <property type="entry name" value="ConA-like_dom_sf"/>
</dbReference>
<dbReference type="InterPro" id="IPR000719">
    <property type="entry name" value="Prot_kinase_dom"/>
</dbReference>
<dbReference type="EMBL" id="OZ034814">
    <property type="protein sequence ID" value="CAL1363138.1"/>
    <property type="molecule type" value="Genomic_DNA"/>
</dbReference>
<dbReference type="GO" id="GO:0005886">
    <property type="term" value="C:plasma membrane"/>
    <property type="evidence" value="ECO:0007669"/>
    <property type="project" value="UniProtKB-SubCell"/>
</dbReference>
<dbReference type="PROSITE" id="PS00108">
    <property type="entry name" value="PROTEIN_KINASE_ST"/>
    <property type="match status" value="1"/>
</dbReference>
<dbReference type="PROSITE" id="PS00107">
    <property type="entry name" value="PROTEIN_KINASE_ATP"/>
    <property type="match status" value="1"/>
</dbReference>
<evidence type="ECO:0000256" key="7">
    <source>
        <dbReference type="ARBA" id="ARBA00022679"/>
    </source>
</evidence>
<evidence type="ECO:0000256" key="15">
    <source>
        <dbReference type="ARBA" id="ARBA00023136"/>
    </source>
</evidence>
<keyword evidence="7" id="KW-0808">Transferase</keyword>
<evidence type="ECO:0000256" key="16">
    <source>
        <dbReference type="ARBA" id="ARBA00023170"/>
    </source>
</evidence>
<dbReference type="Pfam" id="PF00139">
    <property type="entry name" value="Lectin_legB"/>
    <property type="match status" value="1"/>
</dbReference>
<keyword evidence="5" id="KW-1003">Cell membrane</keyword>
<dbReference type="CDD" id="cd14066">
    <property type="entry name" value="STKc_IRAK"/>
    <property type="match status" value="1"/>
</dbReference>
<evidence type="ECO:0000259" key="21">
    <source>
        <dbReference type="PROSITE" id="PS50011"/>
    </source>
</evidence>
<keyword evidence="16" id="KW-0675">Receptor</keyword>
<name>A0AAV2D124_9ROSI</name>
<dbReference type="InterPro" id="IPR008271">
    <property type="entry name" value="Ser/Thr_kinase_AS"/>
</dbReference>
<dbReference type="FunFam" id="1.10.510.10:FF:000240">
    <property type="entry name" value="Lectin-domain containing receptor kinase A4.3"/>
    <property type="match status" value="1"/>
</dbReference>
<feature type="binding site" evidence="18">
    <location>
        <position position="372"/>
    </location>
    <ligand>
        <name>ATP</name>
        <dbReference type="ChEBI" id="CHEBI:30616"/>
    </ligand>
</feature>
<keyword evidence="23" id="KW-1185">Reference proteome</keyword>
<dbReference type="Gene3D" id="3.30.200.20">
    <property type="entry name" value="Phosphorylase Kinase, domain 1"/>
    <property type="match status" value="1"/>
</dbReference>
<organism evidence="22 23">
    <name type="scientific">Linum trigynum</name>
    <dbReference type="NCBI Taxonomy" id="586398"/>
    <lineage>
        <taxon>Eukaryota</taxon>
        <taxon>Viridiplantae</taxon>
        <taxon>Streptophyta</taxon>
        <taxon>Embryophyta</taxon>
        <taxon>Tracheophyta</taxon>
        <taxon>Spermatophyta</taxon>
        <taxon>Magnoliopsida</taxon>
        <taxon>eudicotyledons</taxon>
        <taxon>Gunneridae</taxon>
        <taxon>Pentapetalae</taxon>
        <taxon>rosids</taxon>
        <taxon>fabids</taxon>
        <taxon>Malpighiales</taxon>
        <taxon>Linaceae</taxon>
        <taxon>Linum</taxon>
    </lineage>
</organism>
<proteinExistence type="inferred from homology"/>
<evidence type="ECO:0000256" key="8">
    <source>
        <dbReference type="ARBA" id="ARBA00022692"/>
    </source>
</evidence>
<protein>
    <recommendedName>
        <fullName evidence="21">Protein kinase domain-containing protein</fullName>
    </recommendedName>
</protein>
<dbReference type="SUPFAM" id="SSF56112">
    <property type="entry name" value="Protein kinase-like (PK-like)"/>
    <property type="match status" value="1"/>
</dbReference>
<dbReference type="GO" id="GO:0004672">
    <property type="term" value="F:protein kinase activity"/>
    <property type="evidence" value="ECO:0007669"/>
    <property type="project" value="InterPro"/>
</dbReference>
<dbReference type="InterPro" id="IPR001220">
    <property type="entry name" value="Legume_lectin_dom"/>
</dbReference>
<dbReference type="Gene3D" id="2.60.120.200">
    <property type="match status" value="1"/>
</dbReference>
<evidence type="ECO:0000256" key="5">
    <source>
        <dbReference type="ARBA" id="ARBA00022475"/>
    </source>
</evidence>
<keyword evidence="13 18" id="KW-0067">ATP-binding</keyword>
<dbReference type="GO" id="GO:0005524">
    <property type="term" value="F:ATP binding"/>
    <property type="evidence" value="ECO:0007669"/>
    <property type="project" value="UniProtKB-UniRule"/>
</dbReference>
<evidence type="ECO:0000256" key="10">
    <source>
        <dbReference type="ARBA" id="ARBA00022734"/>
    </source>
</evidence>
<dbReference type="CDD" id="cd06899">
    <property type="entry name" value="lectin_legume_LecRK_Arcelin_ConA"/>
    <property type="match status" value="1"/>
</dbReference>
<comment type="subcellular location">
    <subcellularLocation>
        <location evidence="1">Cell membrane</location>
        <topology evidence="1">Single-pass type I membrane protein</topology>
    </subcellularLocation>
</comment>
<evidence type="ECO:0000256" key="1">
    <source>
        <dbReference type="ARBA" id="ARBA00004251"/>
    </source>
</evidence>
<evidence type="ECO:0000256" key="4">
    <source>
        <dbReference type="ARBA" id="ARBA00010217"/>
    </source>
</evidence>
<evidence type="ECO:0000256" key="18">
    <source>
        <dbReference type="PROSITE-ProRule" id="PRU10141"/>
    </source>
</evidence>
<keyword evidence="9" id="KW-0732">Signal</keyword>
<dbReference type="Gene3D" id="1.10.510.10">
    <property type="entry name" value="Transferase(Phosphotransferase) domain 1"/>
    <property type="match status" value="1"/>
</dbReference>
<dbReference type="InterPro" id="IPR017441">
    <property type="entry name" value="Protein_kinase_ATP_BS"/>
</dbReference>
<feature type="transmembrane region" description="Helical" evidence="20">
    <location>
        <begin position="284"/>
        <end position="306"/>
    </location>
</feature>
<keyword evidence="10" id="KW-0430">Lectin</keyword>
<keyword evidence="8 20" id="KW-0812">Transmembrane</keyword>
<reference evidence="22 23" key="1">
    <citation type="submission" date="2024-04" db="EMBL/GenBank/DDBJ databases">
        <authorList>
            <person name="Fracassetti M."/>
        </authorList>
    </citation>
    <scope>NUCLEOTIDE SEQUENCE [LARGE SCALE GENOMIC DNA]</scope>
</reference>
<evidence type="ECO:0000256" key="12">
    <source>
        <dbReference type="ARBA" id="ARBA00022777"/>
    </source>
</evidence>
<dbReference type="AlphaFoldDB" id="A0AAV2D124"/>
<evidence type="ECO:0000256" key="2">
    <source>
        <dbReference type="ARBA" id="ARBA00007606"/>
    </source>
</evidence>
<evidence type="ECO:0000256" key="20">
    <source>
        <dbReference type="SAM" id="Phobius"/>
    </source>
</evidence>
<feature type="transmembrane region" description="Helical" evidence="20">
    <location>
        <begin position="12"/>
        <end position="42"/>
    </location>
</feature>
<keyword evidence="15 20" id="KW-0472">Membrane</keyword>
<keyword evidence="14 20" id="KW-1133">Transmembrane helix</keyword>
<dbReference type="Pfam" id="PF07714">
    <property type="entry name" value="PK_Tyr_Ser-Thr"/>
    <property type="match status" value="1"/>
</dbReference>
<keyword evidence="12" id="KW-0418">Kinase</keyword>
<evidence type="ECO:0000256" key="19">
    <source>
        <dbReference type="SAM" id="MobiDB-lite"/>
    </source>
</evidence>
<comment type="similarity">
    <text evidence="4">In the C-terminal section; belongs to the protein kinase superfamily. Ser/Thr protein kinase family.</text>
</comment>
<dbReference type="Proteomes" id="UP001497516">
    <property type="component" value="Chromosome 10"/>
</dbReference>
<keyword evidence="6" id="KW-0723">Serine/threonine-protein kinase</keyword>
<dbReference type="SMART" id="SM00220">
    <property type="entry name" value="S_TKc"/>
    <property type="match status" value="1"/>
</dbReference>
<dbReference type="InterPro" id="IPR001245">
    <property type="entry name" value="Ser-Thr/Tyr_kinase_cat_dom"/>
</dbReference>
<evidence type="ECO:0000256" key="6">
    <source>
        <dbReference type="ARBA" id="ARBA00022527"/>
    </source>
</evidence>
<keyword evidence="11 18" id="KW-0547">Nucleotide-binding</keyword>
<evidence type="ECO:0000313" key="22">
    <source>
        <dbReference type="EMBL" id="CAL1363138.1"/>
    </source>
</evidence>
<dbReference type="InterPro" id="IPR050528">
    <property type="entry name" value="L-type_Lectin-RKs"/>
</dbReference>
<dbReference type="FunFam" id="3.30.200.20:FF:000168">
    <property type="entry name" value="L-type lectin-domain containing receptor kinase IX.1"/>
    <property type="match status" value="1"/>
</dbReference>
<dbReference type="SUPFAM" id="SSF49899">
    <property type="entry name" value="Concanavalin A-like lectins/glucanases"/>
    <property type="match status" value="1"/>
</dbReference>
<accession>A0AAV2D124</accession>
<keyword evidence="17" id="KW-0325">Glycoprotein</keyword>
<evidence type="ECO:0000256" key="14">
    <source>
        <dbReference type="ARBA" id="ARBA00022989"/>
    </source>
</evidence>
<comment type="similarity">
    <text evidence="3">In the N-terminal section; belongs to the leguminous lectin family.</text>
</comment>
<comment type="similarity">
    <text evidence="2">Belongs to the leguminous lectin family.</text>
</comment>
<sequence>MISMNLPYQQQIITTTMVITSFVIIFGTTPSSITALSFTLVFPTLGQISFQRAQETDHGSIQLTRNLLDADQSFHFGRATSAYHLRLWDGDRRASFDTSFSFTVFSPRDDKGGIGGGMAFFLAPWGSKLPPSKSGATLGLTADSPDQELNSTAGRFVAVEFDVFRDYFDPPGGSHVGINVDSMRSVATAPWAADTTGEKQSQAWISYDATSNNLSVMVTGFGDGGSLANKTIFHVSHIVDLKDYLPQSVTFGFSGSTGNRSASQSIHSWHFYSSLEIVPSGIPVFAGLLVGTALIFVISFICVALIDRTTNSIADDDVNADKVDELLGPRKFPFKELKRATNGFSDRDNKLGEGGFGRVYKGRVRLSDVAVKRVSRRSSQGTKEFAAEVKIISRLRHRNLVQLMGWCQEKKELLLVYEFMPNGTLDAHLFHRDNKMPLLTPPSLLGWGSRYKIAKGIASGLLYLHEEWEQCVVHRDIKSSNILLDSNFNPKLGDFGLARLVDHEKGSQTTILAGTMGYMAPECATTGKASRETDVYSFGVVALEIATGRRPAVIEYHHPDDDDEEAYAVHLVRWVWDLHGNGDLLNRGPDSRLGGEFEESEMERLMVIGMACAHPNPDFRLSARQALQVLNFDAPVPLLPLNMPVPTYVVSAPSSTNLSSWMPSGGRGSSGRTNEGFSGASTTTAPLRLNATRSEVLLVLPSSKISSALPVTV</sequence>
<feature type="region of interest" description="Disordered" evidence="19">
    <location>
        <begin position="659"/>
        <end position="684"/>
    </location>
</feature>
<evidence type="ECO:0000256" key="9">
    <source>
        <dbReference type="ARBA" id="ARBA00022729"/>
    </source>
</evidence>
<dbReference type="GO" id="GO:0002229">
    <property type="term" value="P:defense response to oomycetes"/>
    <property type="evidence" value="ECO:0007669"/>
    <property type="project" value="UniProtKB-ARBA"/>
</dbReference>
<dbReference type="InterPro" id="IPR011009">
    <property type="entry name" value="Kinase-like_dom_sf"/>
</dbReference>
<evidence type="ECO:0000256" key="11">
    <source>
        <dbReference type="ARBA" id="ARBA00022741"/>
    </source>
</evidence>